<proteinExistence type="predicted"/>
<dbReference type="RefSeq" id="WP_016081482.1">
    <property type="nucleotide sequence ID" value="NZ_NUQH01000076.1"/>
</dbReference>
<dbReference type="AlphaFoldDB" id="A0A9X7HPC0"/>
<dbReference type="EMBL" id="NUUR01000008">
    <property type="protein sequence ID" value="PHG84071.1"/>
    <property type="molecule type" value="Genomic_DNA"/>
</dbReference>
<reference evidence="1 2" key="1">
    <citation type="submission" date="2017-09" db="EMBL/GenBank/DDBJ databases">
        <title>Large-scale bioinformatics analysis of Bacillus genomes uncovers conserved roles of natural products in bacterial physiology.</title>
        <authorList>
            <consortium name="Agbiome Team Llc"/>
            <person name="Bleich R.M."/>
            <person name="Grubbs K.J."/>
            <person name="Santa Maria K.C."/>
            <person name="Allen S.E."/>
            <person name="Farag S."/>
            <person name="Shank E.A."/>
            <person name="Bowers A."/>
        </authorList>
    </citation>
    <scope>NUCLEOTIDE SEQUENCE [LARGE SCALE GENOMIC DNA]</scope>
    <source>
        <strain evidence="1 2">AFS029792</strain>
    </source>
</reference>
<dbReference type="Proteomes" id="UP000225135">
    <property type="component" value="Unassembled WGS sequence"/>
</dbReference>
<protein>
    <submittedName>
        <fullName evidence="1">Uncharacterized protein</fullName>
    </submittedName>
</protein>
<organism evidence="1 2">
    <name type="scientific">Bacillus cereus</name>
    <dbReference type="NCBI Taxonomy" id="1396"/>
    <lineage>
        <taxon>Bacteria</taxon>
        <taxon>Bacillati</taxon>
        <taxon>Bacillota</taxon>
        <taxon>Bacilli</taxon>
        <taxon>Bacillales</taxon>
        <taxon>Bacillaceae</taxon>
        <taxon>Bacillus</taxon>
        <taxon>Bacillus cereus group</taxon>
    </lineage>
</organism>
<name>A0A9X7HPC0_BACCE</name>
<comment type="caution">
    <text evidence="1">The sequence shown here is derived from an EMBL/GenBank/DDBJ whole genome shotgun (WGS) entry which is preliminary data.</text>
</comment>
<evidence type="ECO:0000313" key="1">
    <source>
        <dbReference type="EMBL" id="PHG84071.1"/>
    </source>
</evidence>
<gene>
    <name evidence="1" type="ORF">COI69_03170</name>
</gene>
<accession>A0A9X7HPC0</accession>
<evidence type="ECO:0000313" key="2">
    <source>
        <dbReference type="Proteomes" id="UP000225135"/>
    </source>
</evidence>
<sequence>METTKNVIHVTGSIKEREKDVEIKGVMHYHLLINNISVIHASGVEASTIPEELFCAIRYGDNEGLGEPISGLESGNPIELQGVYIDKNHAYPSIGNPGDPVLHFTHHPVGFVIYNGKRYE</sequence>